<name>A0A4P8ISE6_9BURK</name>
<dbReference type="AlphaFoldDB" id="A0A4P8ISE6"/>
<reference evidence="1 2" key="1">
    <citation type="submission" date="2019-05" db="EMBL/GenBank/DDBJ databases">
        <title>Burkholderia sp. DHOD12, isolated from subtropical forest soil.</title>
        <authorList>
            <person name="Gao Z.-H."/>
            <person name="Qiu L.-H."/>
        </authorList>
    </citation>
    <scope>NUCLEOTIDE SEQUENCE [LARGE SCALE GENOMIC DNA]</scope>
    <source>
        <strain evidence="1 2">DHOD12</strain>
    </source>
</reference>
<evidence type="ECO:0000313" key="2">
    <source>
        <dbReference type="Proteomes" id="UP000298656"/>
    </source>
</evidence>
<dbReference type="OrthoDB" id="9007755at2"/>
<dbReference type="EMBL" id="CP040077">
    <property type="protein sequence ID" value="QCP49914.1"/>
    <property type="molecule type" value="Genomic_DNA"/>
</dbReference>
<evidence type="ECO:0000313" key="1">
    <source>
        <dbReference type="EMBL" id="QCP49914.1"/>
    </source>
</evidence>
<organism evidence="1 2">
    <name type="scientific">Trinickia violacea</name>
    <dbReference type="NCBI Taxonomy" id="2571746"/>
    <lineage>
        <taxon>Bacteria</taxon>
        <taxon>Pseudomonadati</taxon>
        <taxon>Pseudomonadota</taxon>
        <taxon>Betaproteobacteria</taxon>
        <taxon>Burkholderiales</taxon>
        <taxon>Burkholderiaceae</taxon>
        <taxon>Trinickia</taxon>
    </lineage>
</organism>
<accession>A0A4P8ISE6</accession>
<sequence>MSSLVIHELAPGPDLDRKAMASIRGGVANLGPGSPGGLGSPNINVNVGVSQNINQVQNIEVAALNNIGVLGADLGPIRFNVSPSQTASTGFGF</sequence>
<protein>
    <submittedName>
        <fullName evidence="1">Uncharacterized protein</fullName>
    </submittedName>
</protein>
<proteinExistence type="predicted"/>
<keyword evidence="2" id="KW-1185">Reference proteome</keyword>
<dbReference type="KEGG" id="tvl:FAZ95_12450"/>
<dbReference type="Proteomes" id="UP000298656">
    <property type="component" value="Chromosome 1"/>
</dbReference>
<gene>
    <name evidence="1" type="ORF">FAZ95_12450</name>
</gene>
<dbReference type="RefSeq" id="WP_137332738.1">
    <property type="nucleotide sequence ID" value="NZ_CP040077.1"/>
</dbReference>